<sequence>MSAAAPAEPTALDLFMGKMLADMGAAMAGATIMMGDRLGLYRAMRELGPTDAQRLAAATGCSARLVGEWLAAQATSGYVTFDPSRGMFSLSPEQAMVFADEDSPVFLAGGYNVVASAWRDEPRIAEGFRSGRGLGWHERDTCLFHGTERFFRPGYRHHLVQEWLPALDGVTAKLERGAEVADVGCGHGASTLIMARAYPKSRFTGFDYHPASVATAREQAAREGLSDRVRFEVASAQDLPAKGFDLACMFDCLHDMGDPAGAARSLRAAVAGDGTLMVVEPRAGNSLAENMNPVGRVYYAASAMICTPASLNQPGQAGLGAQAGPRRISEVIREGGFGQVRVAAETPFNMVIEARA</sequence>
<feature type="domain" description="Methyltransferase" evidence="1">
    <location>
        <begin position="175"/>
        <end position="296"/>
    </location>
</feature>
<dbReference type="InterPro" id="IPR036390">
    <property type="entry name" value="WH_DNA-bd_sf"/>
</dbReference>
<dbReference type="AlphaFoldDB" id="A0A848ECA6"/>
<dbReference type="SUPFAM" id="SSF53335">
    <property type="entry name" value="S-adenosyl-L-methionine-dependent methyltransferases"/>
    <property type="match status" value="1"/>
</dbReference>
<dbReference type="InterPro" id="IPR036388">
    <property type="entry name" value="WH-like_DNA-bd_sf"/>
</dbReference>
<name>A0A848ECA6_9PROT</name>
<dbReference type="Proteomes" id="UP000548582">
    <property type="component" value="Unassembled WGS sequence"/>
</dbReference>
<gene>
    <name evidence="3" type="ORF">GWK16_06835</name>
</gene>
<dbReference type="SUPFAM" id="SSF46785">
    <property type="entry name" value="Winged helix' DNA-binding domain"/>
    <property type="match status" value="1"/>
</dbReference>
<proteinExistence type="predicted"/>
<dbReference type="InterPro" id="IPR048711">
    <property type="entry name" value="WHD_Rv2258c"/>
</dbReference>
<protein>
    <submittedName>
        <fullName evidence="3">Methyltransferase domain-containing protein</fullName>
    </submittedName>
</protein>
<organism evidence="3 4">
    <name type="scientific">Neoroseomonas marina</name>
    <dbReference type="NCBI Taxonomy" id="1232220"/>
    <lineage>
        <taxon>Bacteria</taxon>
        <taxon>Pseudomonadati</taxon>
        <taxon>Pseudomonadota</taxon>
        <taxon>Alphaproteobacteria</taxon>
        <taxon>Acetobacterales</taxon>
        <taxon>Acetobacteraceae</taxon>
        <taxon>Neoroseomonas</taxon>
    </lineage>
</organism>
<evidence type="ECO:0000259" key="1">
    <source>
        <dbReference type="Pfam" id="PF13847"/>
    </source>
</evidence>
<dbReference type="GO" id="GO:0032259">
    <property type="term" value="P:methylation"/>
    <property type="evidence" value="ECO:0007669"/>
    <property type="project" value="UniProtKB-KW"/>
</dbReference>
<dbReference type="EMBL" id="JABBKX010000002">
    <property type="protein sequence ID" value="NMJ40948.1"/>
    <property type="molecule type" value="Genomic_DNA"/>
</dbReference>
<reference evidence="3 4" key="1">
    <citation type="submission" date="2020-03" db="EMBL/GenBank/DDBJ databases">
        <authorList>
            <person name="Sun Q."/>
        </authorList>
    </citation>
    <scope>NUCLEOTIDE SEQUENCE [LARGE SCALE GENOMIC DNA]</scope>
    <source>
        <strain evidence="3 4">JC162</strain>
    </source>
</reference>
<dbReference type="PANTHER" id="PTHR45128">
    <property type="entry name" value="METHYLTRANSFERASE TYPE 11"/>
    <property type="match status" value="1"/>
</dbReference>
<comment type="caution">
    <text evidence="3">The sequence shown here is derived from an EMBL/GenBank/DDBJ whole genome shotgun (WGS) entry which is preliminary data.</text>
</comment>
<dbReference type="GO" id="GO:0008168">
    <property type="term" value="F:methyltransferase activity"/>
    <property type="evidence" value="ECO:0007669"/>
    <property type="project" value="UniProtKB-KW"/>
</dbReference>
<dbReference type="PANTHER" id="PTHR45128:SF2">
    <property type="entry name" value="METHYLTRANSFERASE DOMAIN-CONTAINING PROTEIN"/>
    <property type="match status" value="1"/>
</dbReference>
<dbReference type="Gene3D" id="1.10.10.10">
    <property type="entry name" value="Winged helix-like DNA-binding domain superfamily/Winged helix DNA-binding domain"/>
    <property type="match status" value="1"/>
</dbReference>
<dbReference type="InterPro" id="IPR053173">
    <property type="entry name" value="SAM-binding_MTase"/>
</dbReference>
<dbReference type="Pfam" id="PF21320">
    <property type="entry name" value="WHD_Rv2258c"/>
    <property type="match status" value="1"/>
</dbReference>
<dbReference type="Pfam" id="PF13847">
    <property type="entry name" value="Methyltransf_31"/>
    <property type="match status" value="1"/>
</dbReference>
<dbReference type="Gene3D" id="3.40.50.150">
    <property type="entry name" value="Vaccinia Virus protein VP39"/>
    <property type="match status" value="1"/>
</dbReference>
<evidence type="ECO:0000313" key="4">
    <source>
        <dbReference type="Proteomes" id="UP000548582"/>
    </source>
</evidence>
<evidence type="ECO:0000259" key="2">
    <source>
        <dbReference type="Pfam" id="PF21320"/>
    </source>
</evidence>
<keyword evidence="3" id="KW-0808">Transferase</keyword>
<dbReference type="InterPro" id="IPR025714">
    <property type="entry name" value="Methyltranfer_dom"/>
</dbReference>
<evidence type="ECO:0000313" key="3">
    <source>
        <dbReference type="EMBL" id="NMJ40948.1"/>
    </source>
</evidence>
<feature type="domain" description="S-adenosylmethionine-dependent methyltransferase Rv2258c-like winged HTH" evidence="2">
    <location>
        <begin position="31"/>
        <end position="97"/>
    </location>
</feature>
<keyword evidence="4" id="KW-1185">Reference proteome</keyword>
<keyword evidence="3" id="KW-0489">Methyltransferase</keyword>
<dbReference type="InterPro" id="IPR029063">
    <property type="entry name" value="SAM-dependent_MTases_sf"/>
</dbReference>
<dbReference type="CDD" id="cd02440">
    <property type="entry name" value="AdoMet_MTases"/>
    <property type="match status" value="1"/>
</dbReference>
<accession>A0A848ECA6</accession>
<dbReference type="RefSeq" id="WP_170053200.1">
    <property type="nucleotide sequence ID" value="NZ_JABBKX010000002.1"/>
</dbReference>